<evidence type="ECO:0000256" key="1">
    <source>
        <dbReference type="ARBA" id="ARBA00022884"/>
    </source>
</evidence>
<evidence type="ECO:0000259" key="6">
    <source>
        <dbReference type="PROSITE" id="PS51391"/>
    </source>
</evidence>
<feature type="region of interest" description="Disordered" evidence="3">
    <location>
        <begin position="684"/>
        <end position="812"/>
    </location>
</feature>
<name>A0A8S1GU81_9PELO</name>
<dbReference type="PANTHER" id="PTHR23140:SF0">
    <property type="entry name" value="U2 SNRNP-ASSOCIATED SURP MOTIF-CONTAINING PROTEIN"/>
    <property type="match status" value="1"/>
</dbReference>
<comment type="caution">
    <text evidence="7">The sequence shown here is derived from an EMBL/GenBank/DDBJ whole genome shotgun (WGS) entry which is preliminary data.</text>
</comment>
<feature type="region of interest" description="Disordered" evidence="3">
    <location>
        <begin position="624"/>
        <end position="665"/>
    </location>
</feature>
<feature type="compositionally biased region" description="Acidic residues" evidence="3">
    <location>
        <begin position="633"/>
        <end position="651"/>
    </location>
</feature>
<dbReference type="InterPro" id="IPR000061">
    <property type="entry name" value="Surp"/>
</dbReference>
<dbReference type="PROSITE" id="PS50102">
    <property type="entry name" value="RRM"/>
    <property type="match status" value="1"/>
</dbReference>
<dbReference type="Gene3D" id="1.10.10.790">
    <property type="entry name" value="Surp module"/>
    <property type="match status" value="1"/>
</dbReference>
<feature type="region of interest" description="Disordered" evidence="3">
    <location>
        <begin position="817"/>
        <end position="836"/>
    </location>
</feature>
<proteinExistence type="predicted"/>
<dbReference type="OrthoDB" id="377209at2759"/>
<feature type="region of interest" description="Disordered" evidence="3">
    <location>
        <begin position="450"/>
        <end position="469"/>
    </location>
</feature>
<dbReference type="Pfam" id="PF04818">
    <property type="entry name" value="CID"/>
    <property type="match status" value="1"/>
</dbReference>
<accession>A0A8S1GU81</accession>
<dbReference type="InterPro" id="IPR051485">
    <property type="entry name" value="SR-CTD_assoc_factor"/>
</dbReference>
<dbReference type="Gene3D" id="3.30.70.330">
    <property type="match status" value="1"/>
</dbReference>
<feature type="compositionally biased region" description="Basic and acidic residues" evidence="3">
    <location>
        <begin position="709"/>
        <end position="730"/>
    </location>
</feature>
<dbReference type="InterPro" id="IPR035967">
    <property type="entry name" value="SWAP/Surp_sf"/>
</dbReference>
<dbReference type="InterPro" id="IPR006569">
    <property type="entry name" value="CID_dom"/>
</dbReference>
<feature type="domain" description="CID" evidence="6">
    <location>
        <begin position="466"/>
        <end position="614"/>
    </location>
</feature>
<feature type="compositionally biased region" description="Basic and acidic residues" evidence="3">
    <location>
        <begin position="684"/>
        <end position="697"/>
    </location>
</feature>
<evidence type="ECO:0008006" key="9">
    <source>
        <dbReference type="Google" id="ProtNLM"/>
    </source>
</evidence>
<dbReference type="GO" id="GO:0005634">
    <property type="term" value="C:nucleus"/>
    <property type="evidence" value="ECO:0007669"/>
    <property type="project" value="TreeGrafter"/>
</dbReference>
<keyword evidence="8" id="KW-1185">Reference proteome</keyword>
<protein>
    <recommendedName>
        <fullName evidence="9">U2 snRNP-associated SURP motif-containing protein</fullName>
    </recommendedName>
</protein>
<organism evidence="7 8">
    <name type="scientific">Caenorhabditis auriculariae</name>
    <dbReference type="NCBI Taxonomy" id="2777116"/>
    <lineage>
        <taxon>Eukaryota</taxon>
        <taxon>Metazoa</taxon>
        <taxon>Ecdysozoa</taxon>
        <taxon>Nematoda</taxon>
        <taxon>Chromadorea</taxon>
        <taxon>Rhabditida</taxon>
        <taxon>Rhabditina</taxon>
        <taxon>Rhabditomorpha</taxon>
        <taxon>Rhabditoidea</taxon>
        <taxon>Rhabditidae</taxon>
        <taxon>Peloderinae</taxon>
        <taxon>Caenorhabditis</taxon>
    </lineage>
</organism>
<dbReference type="Gene3D" id="1.25.40.90">
    <property type="match status" value="1"/>
</dbReference>
<reference evidence="7" key="1">
    <citation type="submission" date="2020-10" db="EMBL/GenBank/DDBJ databases">
        <authorList>
            <person name="Kikuchi T."/>
        </authorList>
    </citation>
    <scope>NUCLEOTIDE SEQUENCE</scope>
    <source>
        <strain evidence="7">NKZ352</strain>
    </source>
</reference>
<feature type="compositionally biased region" description="Basic residues" evidence="3">
    <location>
        <begin position="825"/>
        <end position="836"/>
    </location>
</feature>
<dbReference type="PANTHER" id="PTHR23140">
    <property type="entry name" value="RNA PROCESSING PROTEIN LD23810P"/>
    <property type="match status" value="1"/>
</dbReference>
<dbReference type="InterPro" id="IPR008942">
    <property type="entry name" value="ENTH_VHS"/>
</dbReference>
<dbReference type="SUPFAM" id="SSF109905">
    <property type="entry name" value="Surp module (SWAP domain)"/>
    <property type="match status" value="1"/>
</dbReference>
<evidence type="ECO:0000259" key="4">
    <source>
        <dbReference type="PROSITE" id="PS50102"/>
    </source>
</evidence>
<dbReference type="Pfam" id="PF00076">
    <property type="entry name" value="RRM_1"/>
    <property type="match status" value="1"/>
</dbReference>
<dbReference type="InterPro" id="IPR012677">
    <property type="entry name" value="Nucleotide-bd_a/b_plait_sf"/>
</dbReference>
<dbReference type="SUPFAM" id="SSF48464">
    <property type="entry name" value="ENTH/VHS domain"/>
    <property type="match status" value="1"/>
</dbReference>
<evidence type="ECO:0000313" key="8">
    <source>
        <dbReference type="Proteomes" id="UP000835052"/>
    </source>
</evidence>
<gene>
    <name evidence="7" type="ORF">CAUJ_LOCUS2251</name>
</gene>
<dbReference type="Pfam" id="PF01805">
    <property type="entry name" value="Surp"/>
    <property type="match status" value="1"/>
</dbReference>
<feature type="compositionally biased region" description="Low complexity" evidence="3">
    <location>
        <begin position="754"/>
        <end position="765"/>
    </location>
</feature>
<feature type="compositionally biased region" description="Basic and acidic residues" evidence="3">
    <location>
        <begin position="791"/>
        <end position="812"/>
    </location>
</feature>
<feature type="compositionally biased region" description="Basic and acidic residues" evidence="3">
    <location>
        <begin position="739"/>
        <end position="753"/>
    </location>
</feature>
<evidence type="ECO:0000256" key="2">
    <source>
        <dbReference type="PROSITE-ProRule" id="PRU00176"/>
    </source>
</evidence>
<evidence type="ECO:0000259" key="5">
    <source>
        <dbReference type="PROSITE" id="PS50128"/>
    </source>
</evidence>
<dbReference type="SMART" id="SM00582">
    <property type="entry name" value="RPR"/>
    <property type="match status" value="1"/>
</dbReference>
<feature type="compositionally biased region" description="Basic and acidic residues" evidence="3">
    <location>
        <begin position="767"/>
        <end position="781"/>
    </location>
</feature>
<dbReference type="InterPro" id="IPR000504">
    <property type="entry name" value="RRM_dom"/>
</dbReference>
<sequence>MASKSRKKGPDDEQAMLNATLAEFQRDFGETESKTVKSQKFVFGATVEGNTVHTEKLAPNASNVFKQAVNFEVAKKIAEAKAKIMVAEAKKLKEEAPKQSSSSSPMPKRPPKPGSSHAKKLSNLELLQQEMNLAQQNRSGIYPQRDVKPKFEPEENSALTTDRALTTNIYISHLPHEVTKEDLLLSFGSFGPLASVKVLYPRNEEEELRPFICAFVAYMHRSDFERVMAELPNLIIRGEPIRVAFGKIVPIPKLPFYVPPVLLKRVCPDPFTGLPFNARPLAVDALAFLKKHGSFPRLAEMPSQGDPMFLDYQKMIRNATVRVAIPTDKKVLRLINRMAAYVVNDGPIFEHMIMAREFGNPLFKFLFEYNHPSHAYYRWRIFSLMHGDSVKAWRRQKFRMVDDGSWWEPPRPSAELQGAMPPDLYRFSCNNVYPERWFLNYKEKMFPKKEREIPQKEKPKPKVAELKRKQREKLKNRLKELTPEKRKIGELMVWCLDHFAKHAKEICNIICDSFAESLTGPLYNVIARLYLINDILHNTSKRGIRDAFYVRFYFEQRLEEIMKSTRKTHQSIEARLKKENFKSRVNNCIRAWDEENIFTKEKLMNALDVFHGLSLKEEEEIPEVSAKKSKVVEEDDDDEDLDGVPIDDEIDGVPIDIEAPPVTNDKNRFANFFKPVFDAPAAPKKETVDHHVASKWDNDDDSDSTQGPEAKKSKTSSDTRSDKKERDREKRRSSRERKKSPEARDSRKSRESSSRSSGSKSEASRNANKEDEKRKLMRQVEVEAMTLSDELEAKNDPKVKQKVEEFREKRIKEVLKKLEKAEKSSRKRSTSRKRKR</sequence>
<keyword evidence="1 2" id="KW-0694">RNA-binding</keyword>
<feature type="domain" description="SURP motif" evidence="5">
    <location>
        <begin position="334"/>
        <end position="377"/>
    </location>
</feature>
<dbReference type="PROSITE" id="PS51391">
    <property type="entry name" value="CID"/>
    <property type="match status" value="1"/>
</dbReference>
<feature type="domain" description="RRM" evidence="4">
    <location>
        <begin position="167"/>
        <end position="248"/>
    </location>
</feature>
<dbReference type="EMBL" id="CAJGYM010000004">
    <property type="protein sequence ID" value="CAD6186332.1"/>
    <property type="molecule type" value="Genomic_DNA"/>
</dbReference>
<dbReference type="InterPro" id="IPR035979">
    <property type="entry name" value="RBD_domain_sf"/>
</dbReference>
<dbReference type="SMART" id="SM00360">
    <property type="entry name" value="RRM"/>
    <property type="match status" value="1"/>
</dbReference>
<dbReference type="GO" id="GO:0006396">
    <property type="term" value="P:RNA processing"/>
    <property type="evidence" value="ECO:0007669"/>
    <property type="project" value="InterPro"/>
</dbReference>
<dbReference type="GO" id="GO:0003723">
    <property type="term" value="F:RNA binding"/>
    <property type="evidence" value="ECO:0007669"/>
    <property type="project" value="UniProtKB-UniRule"/>
</dbReference>
<dbReference type="PROSITE" id="PS50128">
    <property type="entry name" value="SURP"/>
    <property type="match status" value="1"/>
</dbReference>
<dbReference type="SMART" id="SM00648">
    <property type="entry name" value="SWAP"/>
    <property type="match status" value="1"/>
</dbReference>
<dbReference type="AlphaFoldDB" id="A0A8S1GU81"/>
<feature type="region of interest" description="Disordered" evidence="3">
    <location>
        <begin position="92"/>
        <end position="118"/>
    </location>
</feature>
<dbReference type="Proteomes" id="UP000835052">
    <property type="component" value="Unassembled WGS sequence"/>
</dbReference>
<dbReference type="SUPFAM" id="SSF54928">
    <property type="entry name" value="RNA-binding domain, RBD"/>
    <property type="match status" value="1"/>
</dbReference>
<evidence type="ECO:0000313" key="7">
    <source>
        <dbReference type="EMBL" id="CAD6186332.1"/>
    </source>
</evidence>
<evidence type="ECO:0000256" key="3">
    <source>
        <dbReference type="SAM" id="MobiDB-lite"/>
    </source>
</evidence>